<keyword evidence="20" id="KW-1185">Reference proteome</keyword>
<comment type="cofactor">
    <cofactor evidence="2">
        <name>Zn(2+)</name>
        <dbReference type="ChEBI" id="CHEBI:29105"/>
    </cofactor>
</comment>
<evidence type="ECO:0000256" key="3">
    <source>
        <dbReference type="ARBA" id="ARBA00004173"/>
    </source>
</evidence>
<dbReference type="STRING" id="7868.ENSCMIP00000049013"/>
<evidence type="ECO:0000256" key="15">
    <source>
        <dbReference type="ARBA" id="ARBA00031018"/>
    </source>
</evidence>
<dbReference type="PANTHER" id="PTHR11851:SF116">
    <property type="entry name" value="CYTOCHROME B-C1 COMPLEX SUBUNIT 1, MITOCHONDRIAL"/>
    <property type="match status" value="1"/>
</dbReference>
<organism evidence="19 20">
    <name type="scientific">Callorhinchus milii</name>
    <name type="common">Ghost shark</name>
    <dbReference type="NCBI Taxonomy" id="7868"/>
    <lineage>
        <taxon>Eukaryota</taxon>
        <taxon>Metazoa</taxon>
        <taxon>Chordata</taxon>
        <taxon>Craniata</taxon>
        <taxon>Vertebrata</taxon>
        <taxon>Chondrichthyes</taxon>
        <taxon>Holocephali</taxon>
        <taxon>Chimaeriformes</taxon>
        <taxon>Callorhinchidae</taxon>
        <taxon>Callorhinchus</taxon>
    </lineage>
</organism>
<evidence type="ECO:0000256" key="10">
    <source>
        <dbReference type="ARBA" id="ARBA00022801"/>
    </source>
</evidence>
<reference evidence="19" key="4">
    <citation type="submission" date="2025-08" db="UniProtKB">
        <authorList>
            <consortium name="Ensembl"/>
        </authorList>
    </citation>
    <scope>IDENTIFICATION</scope>
</reference>
<evidence type="ECO:0000256" key="6">
    <source>
        <dbReference type="ARBA" id="ARBA00012299"/>
    </source>
</evidence>
<evidence type="ECO:0000313" key="20">
    <source>
        <dbReference type="Proteomes" id="UP000314986"/>
    </source>
</evidence>
<dbReference type="InterPro" id="IPR050361">
    <property type="entry name" value="MPP/UQCRC_Complex"/>
</dbReference>
<dbReference type="OMA" id="GMSWWRL"/>
<comment type="catalytic activity">
    <reaction evidence="1">
        <text>Release of N-terminal transit peptides from precursor proteins imported into the mitochondrion, typically with Arg in position P2.</text>
        <dbReference type="EC" id="3.4.24.64"/>
    </reaction>
</comment>
<evidence type="ECO:0000256" key="2">
    <source>
        <dbReference type="ARBA" id="ARBA00001947"/>
    </source>
</evidence>
<dbReference type="PANTHER" id="PTHR11851">
    <property type="entry name" value="METALLOPROTEASE"/>
    <property type="match status" value="1"/>
</dbReference>
<accession>A0A4W3KAM8</accession>
<evidence type="ECO:0000259" key="17">
    <source>
        <dbReference type="Pfam" id="PF00675"/>
    </source>
</evidence>
<dbReference type="InterPro" id="IPR011765">
    <property type="entry name" value="Pept_M16_N"/>
</dbReference>
<dbReference type="FunFam" id="3.30.830.10:FF:000001">
    <property type="entry name" value="Mitochondrial-processing peptidase subunit beta, mitochondrial"/>
    <property type="match status" value="1"/>
</dbReference>
<comment type="subunit">
    <text evidence="5">Heterodimer of PMPCA (alpha) and PMPCB (beta) subunits, forming the mitochondrial processing protease (MPP) in which PMPCA is involved in substrate recognition and binding and PMPCB is the catalytic subunit.</text>
</comment>
<reference evidence="20" key="1">
    <citation type="journal article" date="2006" name="Science">
        <title>Ancient noncoding elements conserved in the human genome.</title>
        <authorList>
            <person name="Venkatesh B."/>
            <person name="Kirkness E.F."/>
            <person name="Loh Y.H."/>
            <person name="Halpern A.L."/>
            <person name="Lee A.P."/>
            <person name="Johnson J."/>
            <person name="Dandona N."/>
            <person name="Viswanathan L.D."/>
            <person name="Tay A."/>
            <person name="Venter J.C."/>
            <person name="Strausberg R.L."/>
            <person name="Brenner S."/>
        </authorList>
    </citation>
    <scope>NUCLEOTIDE SEQUENCE [LARGE SCALE GENOMIC DNA]</scope>
</reference>
<evidence type="ECO:0000259" key="18">
    <source>
        <dbReference type="Pfam" id="PF05193"/>
    </source>
</evidence>
<evidence type="ECO:0000256" key="12">
    <source>
        <dbReference type="ARBA" id="ARBA00022946"/>
    </source>
</evidence>
<dbReference type="AlphaFoldDB" id="A0A4W3KAM8"/>
<evidence type="ECO:0000256" key="16">
    <source>
        <dbReference type="ARBA" id="ARBA00045433"/>
    </source>
</evidence>
<keyword evidence="8" id="KW-0645">Protease</keyword>
<keyword evidence="9" id="KW-0479">Metal-binding</keyword>
<dbReference type="FunFam" id="3.30.830.10:FF:000002">
    <property type="entry name" value="Mitochondrial-processing peptidase subunit beta"/>
    <property type="match status" value="1"/>
</dbReference>
<dbReference type="GO" id="GO:0046872">
    <property type="term" value="F:metal ion binding"/>
    <property type="evidence" value="ECO:0007669"/>
    <property type="project" value="UniProtKB-KW"/>
</dbReference>
<protein>
    <recommendedName>
        <fullName evidence="7">Mitochondrial-processing peptidase subunit beta</fullName>
        <ecNumber evidence="6">3.4.24.64</ecNumber>
    </recommendedName>
    <alternativeName>
        <fullName evidence="15">Beta-MPP</fullName>
    </alternativeName>
</protein>
<keyword evidence="13" id="KW-0482">Metalloprotease</keyword>
<dbReference type="Pfam" id="PF00675">
    <property type="entry name" value="Peptidase_M16"/>
    <property type="match status" value="1"/>
</dbReference>
<keyword evidence="11" id="KW-0862">Zinc</keyword>
<dbReference type="InterPro" id="IPR007863">
    <property type="entry name" value="Peptidase_M16_C"/>
</dbReference>
<keyword evidence="12" id="KW-0809">Transit peptide</keyword>
<feature type="domain" description="Peptidase M16 N-terminal" evidence="17">
    <location>
        <begin position="53"/>
        <end position="205"/>
    </location>
</feature>
<keyword evidence="14" id="KW-0496">Mitochondrion</keyword>
<dbReference type="Proteomes" id="UP000314986">
    <property type="component" value="Unassembled WGS sequence"/>
</dbReference>
<dbReference type="InterPro" id="IPR011249">
    <property type="entry name" value="Metalloenz_LuxS/M16"/>
</dbReference>
<evidence type="ECO:0000256" key="9">
    <source>
        <dbReference type="ARBA" id="ARBA00022723"/>
    </source>
</evidence>
<dbReference type="EC" id="3.4.24.64" evidence="6"/>
<dbReference type="SUPFAM" id="SSF63411">
    <property type="entry name" value="LuxS/MPP-like metallohydrolase"/>
    <property type="match status" value="2"/>
</dbReference>
<evidence type="ECO:0000256" key="1">
    <source>
        <dbReference type="ARBA" id="ARBA00001098"/>
    </source>
</evidence>
<dbReference type="InParanoid" id="A0A4W3KAM8"/>
<evidence type="ECO:0000256" key="11">
    <source>
        <dbReference type="ARBA" id="ARBA00022833"/>
    </source>
</evidence>
<keyword evidence="10" id="KW-0378">Hydrolase</keyword>
<name>A0A4W3KAM8_CALMI</name>
<reference evidence="19" key="5">
    <citation type="submission" date="2025-09" db="UniProtKB">
        <authorList>
            <consortium name="Ensembl"/>
        </authorList>
    </citation>
    <scope>IDENTIFICATION</scope>
</reference>
<dbReference type="GO" id="GO:0005759">
    <property type="term" value="C:mitochondrial matrix"/>
    <property type="evidence" value="ECO:0007669"/>
    <property type="project" value="UniProtKB-ARBA"/>
</dbReference>
<evidence type="ECO:0000256" key="8">
    <source>
        <dbReference type="ARBA" id="ARBA00022670"/>
    </source>
</evidence>
<dbReference type="GeneTree" id="ENSGT00940000158931"/>
<dbReference type="Pfam" id="PF05193">
    <property type="entry name" value="Peptidase_M16_C"/>
    <property type="match status" value="1"/>
</dbReference>
<gene>
    <name evidence="19" type="primary">LOC103176704</name>
</gene>
<proteinExistence type="inferred from homology"/>
<sequence length="481" mass="53294">WGGGGGGVGGDGAQALLESSLFQAKRCQSAVSYAQTTLNFPETRITTLENGLRVASEETDHPTCTVGVWIDAGSRYENQKNNGVSNFLEHMIFKGTKTRSQSALEQEVESLGAHLNAYTSRENTAFYMKSLSKDLPKGTETSNLLTILGDVIQNSALADSEVERERQVILQEMQELEGSLEDVVFDYLHATAFQGTPLGHTIVGPTENVKHLGRKDLAEFKNTHYKAPRMVLAASGGINHDELVSLAKKEFSGLPFKYEADAVPLLTPCRFTGSQILVRDDDLPLAHIVMAVEGARWSDPDTIPLMIASTLIGNWDRTCGGGSNPTSNLARISFENQLCHSFQSFNMCYSDTGLWGIHMVCEGMTIEDMLHFTQAEWMSLCTSVTESKVNRAKRTLKTNLIRQLEGTTPRSEDIARQVMNYRRHIPLAELDAMIDAVDAKTLQEACNKYIYDRCPAIAAIGPIEQLPDYNRIRSAMYWLRL</sequence>
<reference evidence="20" key="3">
    <citation type="journal article" date="2014" name="Nature">
        <title>Elephant shark genome provides unique insights into gnathostome evolution.</title>
        <authorList>
            <consortium name="International Elephant Shark Genome Sequencing Consortium"/>
            <person name="Venkatesh B."/>
            <person name="Lee A.P."/>
            <person name="Ravi V."/>
            <person name="Maurya A.K."/>
            <person name="Lian M.M."/>
            <person name="Swann J.B."/>
            <person name="Ohta Y."/>
            <person name="Flajnik M.F."/>
            <person name="Sutoh Y."/>
            <person name="Kasahara M."/>
            <person name="Hoon S."/>
            <person name="Gangu V."/>
            <person name="Roy S.W."/>
            <person name="Irimia M."/>
            <person name="Korzh V."/>
            <person name="Kondrychyn I."/>
            <person name="Lim Z.W."/>
            <person name="Tay B.H."/>
            <person name="Tohari S."/>
            <person name="Kong K.W."/>
            <person name="Ho S."/>
            <person name="Lorente-Galdos B."/>
            <person name="Quilez J."/>
            <person name="Marques-Bonet T."/>
            <person name="Raney B.J."/>
            <person name="Ingham P.W."/>
            <person name="Tay A."/>
            <person name="Hillier L.W."/>
            <person name="Minx P."/>
            <person name="Boehm T."/>
            <person name="Wilson R.K."/>
            <person name="Brenner S."/>
            <person name="Warren W.C."/>
        </authorList>
    </citation>
    <scope>NUCLEOTIDE SEQUENCE [LARGE SCALE GENOMIC DNA]</scope>
</reference>
<evidence type="ECO:0000256" key="13">
    <source>
        <dbReference type="ARBA" id="ARBA00023049"/>
    </source>
</evidence>
<evidence type="ECO:0000256" key="7">
    <source>
        <dbReference type="ARBA" id="ARBA00020510"/>
    </source>
</evidence>
<evidence type="ECO:0000256" key="5">
    <source>
        <dbReference type="ARBA" id="ARBA00011587"/>
    </source>
</evidence>
<comment type="function">
    <text evidence="16">Catalytic subunit of the essential mitochondrial processing protease (MPP), which cleaves the mitochondrial sequence off newly imported precursors proteins. Preferentially, cleaves after an arginine at position P2. Required for PINK1 turnover by coupling PINK1 mitochondrial import and cleavage, which results in subsequent PINK1 proteolysis.</text>
</comment>
<dbReference type="GO" id="GO:0006627">
    <property type="term" value="P:protein processing involved in protein targeting to mitochondrion"/>
    <property type="evidence" value="ECO:0007669"/>
    <property type="project" value="UniProtKB-ARBA"/>
</dbReference>
<reference evidence="20" key="2">
    <citation type="journal article" date="2007" name="PLoS Biol.">
        <title>Survey sequencing and comparative analysis of the elephant shark (Callorhinchus milii) genome.</title>
        <authorList>
            <person name="Venkatesh B."/>
            <person name="Kirkness E.F."/>
            <person name="Loh Y.H."/>
            <person name="Halpern A.L."/>
            <person name="Lee A.P."/>
            <person name="Johnson J."/>
            <person name="Dandona N."/>
            <person name="Viswanathan L.D."/>
            <person name="Tay A."/>
            <person name="Venter J.C."/>
            <person name="Strausberg R.L."/>
            <person name="Brenner S."/>
        </authorList>
    </citation>
    <scope>NUCLEOTIDE SEQUENCE [LARGE SCALE GENOMIC DNA]</scope>
</reference>
<comment type="subcellular location">
    <subcellularLocation>
        <location evidence="3">Mitochondrion</location>
    </subcellularLocation>
</comment>
<dbReference type="GO" id="GO:0004222">
    <property type="term" value="F:metalloendopeptidase activity"/>
    <property type="evidence" value="ECO:0007669"/>
    <property type="project" value="UniProtKB-EC"/>
</dbReference>
<evidence type="ECO:0000256" key="4">
    <source>
        <dbReference type="ARBA" id="ARBA00007261"/>
    </source>
</evidence>
<feature type="domain" description="Peptidase M16 C-terminal" evidence="18">
    <location>
        <begin position="213"/>
        <end position="396"/>
    </location>
</feature>
<evidence type="ECO:0000313" key="19">
    <source>
        <dbReference type="Ensembl" id="ENSCMIP00000049013.1"/>
    </source>
</evidence>
<dbReference type="Ensembl" id="ENSCMIT00000049691.1">
    <property type="protein sequence ID" value="ENSCMIP00000049013.1"/>
    <property type="gene ID" value="ENSCMIG00000019984.1"/>
</dbReference>
<dbReference type="Gene3D" id="3.30.830.10">
    <property type="entry name" value="Metalloenzyme, LuxS/M16 peptidase-like"/>
    <property type="match status" value="2"/>
</dbReference>
<comment type="similarity">
    <text evidence="4">Belongs to the peptidase M16 family.</text>
</comment>
<evidence type="ECO:0000256" key="14">
    <source>
        <dbReference type="ARBA" id="ARBA00023128"/>
    </source>
</evidence>